<evidence type="ECO:0000313" key="5">
    <source>
        <dbReference type="EMBL" id="BAY18571.1"/>
    </source>
</evidence>
<reference evidence="5 6" key="1">
    <citation type="submission" date="2017-06" db="EMBL/GenBank/DDBJ databases">
        <title>Genome sequencing of cyanobaciteial culture collection at National Institute for Environmental Studies (NIES).</title>
        <authorList>
            <person name="Hirose Y."/>
            <person name="Shimura Y."/>
            <person name="Fujisawa T."/>
            <person name="Nakamura Y."/>
            <person name="Kawachi M."/>
        </authorList>
    </citation>
    <scope>NUCLEOTIDE SEQUENCE [LARGE SCALE GENOMIC DNA]</scope>
    <source>
        <strain evidence="5 6">NIES-21</strain>
    </source>
</reference>
<evidence type="ECO:0000313" key="6">
    <source>
        <dbReference type="Proteomes" id="UP000218287"/>
    </source>
</evidence>
<keyword evidence="2" id="KW-0560">Oxidoreductase</keyword>
<dbReference type="AlphaFoldDB" id="A0A1Z4GM28"/>
<keyword evidence="6" id="KW-1185">Reference proteome</keyword>
<dbReference type="SMART" id="SM00822">
    <property type="entry name" value="PKS_KR"/>
    <property type="match status" value="1"/>
</dbReference>
<evidence type="ECO:0000256" key="2">
    <source>
        <dbReference type="ARBA" id="ARBA00023002"/>
    </source>
</evidence>
<dbReference type="PRINTS" id="PR00080">
    <property type="entry name" value="SDRFAMILY"/>
</dbReference>
<name>A0A1Z4GM28_9CYAN</name>
<dbReference type="InterPro" id="IPR002347">
    <property type="entry name" value="SDR_fam"/>
</dbReference>
<proteinExistence type="inferred from homology"/>
<dbReference type="Gene3D" id="3.40.50.720">
    <property type="entry name" value="NAD(P)-binding Rossmann-like Domain"/>
    <property type="match status" value="1"/>
</dbReference>
<organism evidence="5 6">
    <name type="scientific">Anabaenopsis circularis NIES-21</name>
    <dbReference type="NCBI Taxonomy" id="1085406"/>
    <lineage>
        <taxon>Bacteria</taxon>
        <taxon>Bacillati</taxon>
        <taxon>Cyanobacteriota</taxon>
        <taxon>Cyanophyceae</taxon>
        <taxon>Nostocales</taxon>
        <taxon>Nodulariaceae</taxon>
        <taxon>Anabaenopsis</taxon>
    </lineage>
</organism>
<dbReference type="GO" id="GO:0016020">
    <property type="term" value="C:membrane"/>
    <property type="evidence" value="ECO:0007669"/>
    <property type="project" value="TreeGrafter"/>
</dbReference>
<dbReference type="InterPro" id="IPR020904">
    <property type="entry name" value="Sc_DH/Rdtase_CS"/>
</dbReference>
<dbReference type="Pfam" id="PF00106">
    <property type="entry name" value="adh_short"/>
    <property type="match status" value="1"/>
</dbReference>
<dbReference type="SUPFAM" id="SSF51735">
    <property type="entry name" value="NAD(P)-binding Rossmann-fold domains"/>
    <property type="match status" value="1"/>
</dbReference>
<dbReference type="GO" id="GO:0016616">
    <property type="term" value="F:oxidoreductase activity, acting on the CH-OH group of donors, NAD or NADP as acceptor"/>
    <property type="evidence" value="ECO:0007669"/>
    <property type="project" value="UniProtKB-ARBA"/>
</dbReference>
<dbReference type="FunFam" id="3.40.50.720:FF:000047">
    <property type="entry name" value="NADP-dependent L-serine/L-allo-threonine dehydrogenase"/>
    <property type="match status" value="1"/>
</dbReference>
<dbReference type="InterPro" id="IPR036291">
    <property type="entry name" value="NAD(P)-bd_dom_sf"/>
</dbReference>
<gene>
    <name evidence="5" type="ORF">NIES21_44180</name>
</gene>
<evidence type="ECO:0000256" key="1">
    <source>
        <dbReference type="ARBA" id="ARBA00006484"/>
    </source>
</evidence>
<dbReference type="Proteomes" id="UP000218287">
    <property type="component" value="Chromosome"/>
</dbReference>
<dbReference type="NCBIfam" id="NF005672">
    <property type="entry name" value="PRK07454.1"/>
    <property type="match status" value="1"/>
</dbReference>
<evidence type="ECO:0000256" key="3">
    <source>
        <dbReference type="RuleBase" id="RU000363"/>
    </source>
</evidence>
<protein>
    <submittedName>
        <fullName evidence="5">Putative short-chain dehydrogenase</fullName>
    </submittedName>
</protein>
<dbReference type="EMBL" id="AP018174">
    <property type="protein sequence ID" value="BAY18571.1"/>
    <property type="molecule type" value="Genomic_DNA"/>
</dbReference>
<comment type="similarity">
    <text evidence="1 3">Belongs to the short-chain dehydrogenases/reductases (SDR) family.</text>
</comment>
<dbReference type="PROSITE" id="PS00061">
    <property type="entry name" value="ADH_SHORT"/>
    <property type="match status" value="1"/>
</dbReference>
<dbReference type="InterPro" id="IPR057326">
    <property type="entry name" value="KR_dom"/>
</dbReference>
<dbReference type="PIRSF" id="PIRSF000126">
    <property type="entry name" value="11-beta-HSD1"/>
    <property type="match status" value="1"/>
</dbReference>
<sequence length="245" mass="25882">MGESMSSKQKQHALITGASSGIGKATALAFAKAGIDVALVSRSLDKLETVATAAKQTGVEAKAYALDLADLPQVKAKINAIAQDFGNIDILVNNAGIGYTANLNDTSLEDWQQVININLTSVFECIKGILPGMRDRGTGTIINVASIAAKQTFAGWGAYCVSKAGLLALSQTLAQEERAHGIRVTAICPGSVNTEIWDTDTVNVNFDRSKMLTPEIVAQSILHTVLLPPQAVIDELILMPNTGTF</sequence>
<accession>A0A1Z4GM28</accession>
<dbReference type="CDD" id="cd05233">
    <property type="entry name" value="SDR_c"/>
    <property type="match status" value="1"/>
</dbReference>
<feature type="domain" description="Ketoreductase" evidence="4">
    <location>
        <begin position="11"/>
        <end position="200"/>
    </location>
</feature>
<dbReference type="PANTHER" id="PTHR44196:SF1">
    <property type="entry name" value="DEHYDROGENASE_REDUCTASE SDR FAMILY MEMBER 7B"/>
    <property type="match status" value="1"/>
</dbReference>
<dbReference type="PANTHER" id="PTHR44196">
    <property type="entry name" value="DEHYDROGENASE/REDUCTASE SDR FAMILY MEMBER 7B"/>
    <property type="match status" value="1"/>
</dbReference>
<evidence type="ECO:0000259" key="4">
    <source>
        <dbReference type="SMART" id="SM00822"/>
    </source>
</evidence>
<dbReference type="PRINTS" id="PR00081">
    <property type="entry name" value="GDHRDH"/>
</dbReference>